<name>A0A0N8QKQ3_9PSED</name>
<dbReference type="GeneID" id="1183608"/>
<dbReference type="RefSeq" id="WP_005616835.1">
    <property type="nucleotide sequence ID" value="NZ_LJPR01000042.1"/>
</dbReference>
<dbReference type="InterPro" id="IPR002645">
    <property type="entry name" value="STAS_dom"/>
</dbReference>
<evidence type="ECO:0000313" key="1">
    <source>
        <dbReference type="EMBL" id="RMO01335.1"/>
    </source>
</evidence>
<dbReference type="PROSITE" id="PS50801">
    <property type="entry name" value="STAS"/>
    <property type="match status" value="1"/>
</dbReference>
<protein>
    <submittedName>
        <fullName evidence="1">STAS domain protein</fullName>
    </submittedName>
</protein>
<dbReference type="GO" id="GO:0043856">
    <property type="term" value="F:anti-sigma factor antagonist activity"/>
    <property type="evidence" value="ECO:0007669"/>
    <property type="project" value="TreeGrafter"/>
</dbReference>
<evidence type="ECO:0000313" key="2">
    <source>
        <dbReference type="Proteomes" id="UP000278062"/>
    </source>
</evidence>
<accession>A0A0N8QKQ3</accession>
<dbReference type="SUPFAM" id="SSF52091">
    <property type="entry name" value="SpoIIaa-like"/>
    <property type="match status" value="1"/>
</dbReference>
<dbReference type="CDD" id="cd07043">
    <property type="entry name" value="STAS_anti-anti-sigma_factors"/>
    <property type="match status" value="1"/>
</dbReference>
<dbReference type="Pfam" id="PF13466">
    <property type="entry name" value="STAS_2"/>
    <property type="match status" value="1"/>
</dbReference>
<dbReference type="InterPro" id="IPR058548">
    <property type="entry name" value="MlaB-like_STAS"/>
</dbReference>
<dbReference type="Proteomes" id="UP000278062">
    <property type="component" value="Unassembled WGS sequence"/>
</dbReference>
<reference evidence="1 2" key="1">
    <citation type="submission" date="2018-08" db="EMBL/GenBank/DDBJ databases">
        <title>Recombination of ecologically and evolutionarily significant loci maintains genetic cohesion in the Pseudomonas syringae species complex.</title>
        <authorList>
            <person name="Dillon M."/>
            <person name="Thakur S."/>
            <person name="Almeida R.N.D."/>
            <person name="Weir B.S."/>
            <person name="Guttman D.S."/>
        </authorList>
    </citation>
    <scope>NUCLEOTIDE SEQUENCE [LARGE SCALE GENOMIC DNA]</scope>
    <source>
        <strain evidence="1 2">1089_5</strain>
    </source>
</reference>
<dbReference type="InterPro" id="IPR036513">
    <property type="entry name" value="STAS_dom_sf"/>
</dbReference>
<dbReference type="PANTHER" id="PTHR33495:SF15">
    <property type="entry name" value="STAS DOMAIN-CONTAINING PROTEIN"/>
    <property type="match status" value="1"/>
</dbReference>
<organism evidence="1 2">
    <name type="scientific">Pseudomonas syringae pv. apii</name>
    <dbReference type="NCBI Taxonomy" id="81036"/>
    <lineage>
        <taxon>Bacteria</taxon>
        <taxon>Pseudomonadati</taxon>
        <taxon>Pseudomonadota</taxon>
        <taxon>Gammaproteobacteria</taxon>
        <taxon>Pseudomonadales</taxon>
        <taxon>Pseudomonadaceae</taxon>
        <taxon>Pseudomonas</taxon>
    </lineage>
</organism>
<dbReference type="EMBL" id="RBPL01000025">
    <property type="protein sequence ID" value="RMO01335.1"/>
    <property type="molecule type" value="Genomic_DNA"/>
</dbReference>
<proteinExistence type="predicted"/>
<gene>
    <name evidence="1" type="ORF">ALQ49_00659</name>
</gene>
<dbReference type="Gene3D" id="3.30.750.24">
    <property type="entry name" value="STAS domain"/>
    <property type="match status" value="1"/>
</dbReference>
<comment type="caution">
    <text evidence="1">The sequence shown here is derived from an EMBL/GenBank/DDBJ whole genome shotgun (WGS) entry which is preliminary data.</text>
</comment>
<sequence>MTVTSVRSEEGRQLTLFIEGRFDFSSHQDFRAAYEECPHDLDYVVDLRGTHYLDSSALGMLLLLRDHAGGDKATVRLINCTPDVHKILAISNFSKLFQLS</sequence>
<dbReference type="PANTHER" id="PTHR33495">
    <property type="entry name" value="ANTI-SIGMA FACTOR ANTAGONIST TM_1081-RELATED-RELATED"/>
    <property type="match status" value="1"/>
</dbReference>
<dbReference type="AlphaFoldDB" id="A0A0N8QKQ3"/>